<evidence type="ECO:0000313" key="9">
    <source>
        <dbReference type="EMBL" id="OBS80040.1"/>
    </source>
</evidence>
<dbReference type="PANTHER" id="PTHR23344">
    <property type="entry name" value="GLYCEROPHOSPHORYL DIESTER PHOSPHODIESTERASE"/>
    <property type="match status" value="1"/>
</dbReference>
<gene>
    <name evidence="9" type="ORF">A6R68_21758</name>
</gene>
<feature type="domain" description="GP-PDE" evidence="8">
    <location>
        <begin position="3"/>
        <end position="91"/>
    </location>
</feature>
<dbReference type="STRING" id="56216.A0A1A6HPX1"/>
<dbReference type="GO" id="GO:0008889">
    <property type="term" value="F:glycerophosphodiester phosphodiesterase activity"/>
    <property type="evidence" value="ECO:0007669"/>
    <property type="project" value="TreeGrafter"/>
</dbReference>
<dbReference type="SUPFAM" id="SSF51695">
    <property type="entry name" value="PLC-like phosphodiesterases"/>
    <property type="match status" value="1"/>
</dbReference>
<accession>A0A1A6HPX1</accession>
<reference evidence="9 10" key="1">
    <citation type="submission" date="2016-06" db="EMBL/GenBank/DDBJ databases">
        <title>The Draft Genome Sequence and Annotation of the Desert Woodrat Neotoma lepida.</title>
        <authorList>
            <person name="Campbell M."/>
            <person name="Oakeson K.F."/>
            <person name="Yandell M."/>
            <person name="Halpert J.R."/>
            <person name="Dearing D."/>
        </authorList>
    </citation>
    <scope>NUCLEOTIDE SEQUENCE [LARGE SCALE GENOMIC DNA]</scope>
    <source>
        <strain evidence="9">417</strain>
        <tissue evidence="9">Liver</tissue>
    </source>
</reference>
<dbReference type="InterPro" id="IPR017946">
    <property type="entry name" value="PLC-like_Pdiesterase_TIM-brl"/>
</dbReference>
<organism evidence="9 10">
    <name type="scientific">Neotoma lepida</name>
    <name type="common">Desert woodrat</name>
    <dbReference type="NCBI Taxonomy" id="56216"/>
    <lineage>
        <taxon>Eukaryota</taxon>
        <taxon>Metazoa</taxon>
        <taxon>Chordata</taxon>
        <taxon>Craniata</taxon>
        <taxon>Vertebrata</taxon>
        <taxon>Euteleostomi</taxon>
        <taxon>Mammalia</taxon>
        <taxon>Eutheria</taxon>
        <taxon>Euarchontoglires</taxon>
        <taxon>Glires</taxon>
        <taxon>Rodentia</taxon>
        <taxon>Myomorpha</taxon>
        <taxon>Muroidea</taxon>
        <taxon>Cricetidae</taxon>
        <taxon>Neotominae</taxon>
        <taxon>Neotoma</taxon>
    </lineage>
</organism>
<dbReference type="GO" id="GO:0016020">
    <property type="term" value="C:membrane"/>
    <property type="evidence" value="ECO:0007669"/>
    <property type="project" value="UniProtKB-SubCell"/>
</dbReference>
<keyword evidence="10" id="KW-1185">Reference proteome</keyword>
<dbReference type="AlphaFoldDB" id="A0A1A6HPX1"/>
<evidence type="ECO:0000259" key="8">
    <source>
        <dbReference type="PROSITE" id="PS51704"/>
    </source>
</evidence>
<dbReference type="Pfam" id="PF03009">
    <property type="entry name" value="GDPD"/>
    <property type="match status" value="1"/>
</dbReference>
<evidence type="ECO:0000256" key="5">
    <source>
        <dbReference type="ARBA" id="ARBA00022989"/>
    </source>
</evidence>
<keyword evidence="7" id="KW-0325">Glycoprotein</keyword>
<name>A0A1A6HPX1_NEOLE</name>
<keyword evidence="6" id="KW-0472">Membrane</keyword>
<evidence type="ECO:0000256" key="4">
    <source>
        <dbReference type="ARBA" id="ARBA00022801"/>
    </source>
</evidence>
<dbReference type="InterPro" id="IPR030395">
    <property type="entry name" value="GP_PDE_dom"/>
</dbReference>
<evidence type="ECO:0000256" key="3">
    <source>
        <dbReference type="ARBA" id="ARBA00022692"/>
    </source>
</evidence>
<evidence type="ECO:0000256" key="6">
    <source>
        <dbReference type="ARBA" id="ARBA00023136"/>
    </source>
</evidence>
<evidence type="ECO:0000313" key="10">
    <source>
        <dbReference type="Proteomes" id="UP000092124"/>
    </source>
</evidence>
<comment type="subcellular location">
    <subcellularLocation>
        <location evidence="1">Membrane</location>
        <topology evidence="1">Multi-pass membrane protein</topology>
    </subcellularLocation>
</comment>
<dbReference type="PROSITE" id="PS51704">
    <property type="entry name" value="GP_PDE"/>
    <property type="match status" value="1"/>
</dbReference>
<evidence type="ECO:0000256" key="1">
    <source>
        <dbReference type="ARBA" id="ARBA00004141"/>
    </source>
</evidence>
<proteinExistence type="inferred from homology"/>
<dbReference type="PANTHER" id="PTHR23344:SF13">
    <property type="entry name" value="GLYCEROPHOSPHODIESTER PHOSPHODIESTERASE DOMAIN-CONTAINING PROTEIN 4"/>
    <property type="match status" value="1"/>
</dbReference>
<keyword evidence="5" id="KW-1133">Transmembrane helix</keyword>
<keyword evidence="3" id="KW-0812">Transmembrane</keyword>
<feature type="non-terminal residue" evidence="9">
    <location>
        <position position="91"/>
    </location>
</feature>
<sequence length="91" mass="10424">MSPVNASFISLVFLAPENTMMSFEKAIEHNASGLETDVYLSWDEVPFLMHDYDLSRTTNIREVLPSSAYEHTANFNWTFLSTLNAGKWFVK</sequence>
<dbReference type="Gene3D" id="3.20.20.190">
    <property type="entry name" value="Phosphatidylinositol (PI) phosphodiesterase"/>
    <property type="match status" value="1"/>
</dbReference>
<dbReference type="OrthoDB" id="1058301at2759"/>
<comment type="caution">
    <text evidence="9">The sequence shown here is derived from an EMBL/GenBank/DDBJ whole genome shotgun (WGS) entry which is preliminary data.</text>
</comment>
<evidence type="ECO:0000256" key="7">
    <source>
        <dbReference type="ARBA" id="ARBA00023180"/>
    </source>
</evidence>
<dbReference type="EMBL" id="LZPO01017537">
    <property type="protein sequence ID" value="OBS80040.1"/>
    <property type="molecule type" value="Genomic_DNA"/>
</dbReference>
<protein>
    <recommendedName>
        <fullName evidence="8">GP-PDE domain-containing protein</fullName>
    </recommendedName>
</protein>
<dbReference type="GO" id="GO:0006629">
    <property type="term" value="P:lipid metabolic process"/>
    <property type="evidence" value="ECO:0007669"/>
    <property type="project" value="InterPro"/>
</dbReference>
<dbReference type="Proteomes" id="UP000092124">
    <property type="component" value="Unassembled WGS sequence"/>
</dbReference>
<keyword evidence="4" id="KW-0378">Hydrolase</keyword>
<comment type="similarity">
    <text evidence="2">Belongs to the glycerophosphoryl diester phosphodiesterase family.</text>
</comment>
<evidence type="ECO:0000256" key="2">
    <source>
        <dbReference type="ARBA" id="ARBA00007277"/>
    </source>
</evidence>